<dbReference type="Proteomes" id="UP000327157">
    <property type="component" value="Chromosome 17"/>
</dbReference>
<evidence type="ECO:0000313" key="1">
    <source>
        <dbReference type="EMBL" id="KAB2611236.1"/>
    </source>
</evidence>
<organism evidence="1 2">
    <name type="scientific">Pyrus ussuriensis x Pyrus communis</name>
    <dbReference type="NCBI Taxonomy" id="2448454"/>
    <lineage>
        <taxon>Eukaryota</taxon>
        <taxon>Viridiplantae</taxon>
        <taxon>Streptophyta</taxon>
        <taxon>Embryophyta</taxon>
        <taxon>Tracheophyta</taxon>
        <taxon>Spermatophyta</taxon>
        <taxon>Magnoliopsida</taxon>
        <taxon>eudicotyledons</taxon>
        <taxon>Gunneridae</taxon>
        <taxon>Pentapetalae</taxon>
        <taxon>rosids</taxon>
        <taxon>fabids</taxon>
        <taxon>Rosales</taxon>
        <taxon>Rosaceae</taxon>
        <taxon>Amygdaloideae</taxon>
        <taxon>Maleae</taxon>
        <taxon>Pyrus</taxon>
    </lineage>
</organism>
<dbReference type="AlphaFoldDB" id="A0A5N5G795"/>
<reference evidence="2" key="2">
    <citation type="submission" date="2019-10" db="EMBL/GenBank/DDBJ databases">
        <title>A de novo genome assembly of a pear dwarfing rootstock.</title>
        <authorList>
            <person name="Wang F."/>
            <person name="Wang J."/>
            <person name="Li S."/>
            <person name="Zhang Y."/>
            <person name="Fang M."/>
            <person name="Ma L."/>
            <person name="Zhao Y."/>
            <person name="Jiang S."/>
        </authorList>
    </citation>
    <scope>NUCLEOTIDE SEQUENCE [LARGE SCALE GENOMIC DNA]</scope>
</reference>
<proteinExistence type="predicted"/>
<reference evidence="1 2" key="1">
    <citation type="submission" date="2019-09" db="EMBL/GenBank/DDBJ databases">
        <authorList>
            <person name="Ou C."/>
        </authorList>
    </citation>
    <scope>NUCLEOTIDE SEQUENCE [LARGE SCALE GENOMIC DNA]</scope>
    <source>
        <strain evidence="1">S2</strain>
        <tissue evidence="1">Leaf</tissue>
    </source>
</reference>
<dbReference type="OrthoDB" id="10407587at2759"/>
<comment type="caution">
    <text evidence="1">The sequence shown here is derived from an EMBL/GenBank/DDBJ whole genome shotgun (WGS) entry which is preliminary data.</text>
</comment>
<accession>A0A5N5G795</accession>
<name>A0A5N5G795_9ROSA</name>
<dbReference type="EMBL" id="SMOL01000487">
    <property type="protein sequence ID" value="KAB2611236.1"/>
    <property type="molecule type" value="Genomic_DNA"/>
</dbReference>
<keyword evidence="2" id="KW-1185">Reference proteome</keyword>
<evidence type="ECO:0000313" key="2">
    <source>
        <dbReference type="Proteomes" id="UP000327157"/>
    </source>
</evidence>
<sequence>MKARRKKGSKFPKIDVFADVYVRHGDELTQSLHESASQLPSDTPIEFVDPLEDAGFHILTEMLDQTFDRRPGTYCWGMGNVKRWESGASSSSYSKGQVTALMQEVAGLRSELASYKSQMSMLVQALKSSRIRLPSFSTPPPLEPFHIEHAHNQARRPPTSSPTLPPISSKITKHLRTTCL</sequence>
<reference evidence="1 2" key="3">
    <citation type="submission" date="2019-11" db="EMBL/GenBank/DDBJ databases">
        <title>A de novo genome assembly of a pear dwarfing rootstock.</title>
        <authorList>
            <person name="Wang F."/>
            <person name="Wang J."/>
            <person name="Li S."/>
            <person name="Zhang Y."/>
            <person name="Fang M."/>
            <person name="Ma L."/>
            <person name="Zhao Y."/>
            <person name="Jiang S."/>
        </authorList>
    </citation>
    <scope>NUCLEOTIDE SEQUENCE [LARGE SCALE GENOMIC DNA]</scope>
    <source>
        <strain evidence="1">S2</strain>
        <tissue evidence="1">Leaf</tissue>
    </source>
</reference>
<gene>
    <name evidence="1" type="ORF">D8674_019268</name>
</gene>
<protein>
    <submittedName>
        <fullName evidence="1">Uncharacterized protein</fullName>
    </submittedName>
</protein>